<feature type="domain" description="Mechanosensitive ion channel MscS C-terminal" evidence="8">
    <location>
        <begin position="338"/>
        <end position="400"/>
    </location>
</feature>
<comment type="similarity">
    <text evidence="2">Belongs to the MscS (TC 1.A.23) family.</text>
</comment>
<evidence type="ECO:0000256" key="2">
    <source>
        <dbReference type="ARBA" id="ARBA00008017"/>
    </source>
</evidence>
<keyword evidence="3 6" id="KW-0812">Transmembrane</keyword>
<reference evidence="9" key="1">
    <citation type="journal article" date="2014" name="Int. J. Syst. Evol. Microbiol.">
        <title>Complete genome sequence of Corynebacterium casei LMG S-19264T (=DSM 44701T), isolated from a smear-ripened cheese.</title>
        <authorList>
            <consortium name="US DOE Joint Genome Institute (JGI-PGF)"/>
            <person name="Walter F."/>
            <person name="Albersmeier A."/>
            <person name="Kalinowski J."/>
            <person name="Ruckert C."/>
        </authorList>
    </citation>
    <scope>NUCLEOTIDE SEQUENCE</scope>
    <source>
        <strain evidence="9">CGMCC 1.12921</strain>
    </source>
</reference>
<keyword evidence="5 6" id="KW-0472">Membrane</keyword>
<evidence type="ECO:0000256" key="1">
    <source>
        <dbReference type="ARBA" id="ARBA00004127"/>
    </source>
</evidence>
<dbReference type="GO" id="GO:0005886">
    <property type="term" value="C:plasma membrane"/>
    <property type="evidence" value="ECO:0007669"/>
    <property type="project" value="TreeGrafter"/>
</dbReference>
<dbReference type="SUPFAM" id="SSF50182">
    <property type="entry name" value="Sm-like ribonucleoproteins"/>
    <property type="match status" value="1"/>
</dbReference>
<feature type="domain" description="Mechanosensitive ion channel MscS" evidence="7">
    <location>
        <begin position="187"/>
        <end position="255"/>
    </location>
</feature>
<comment type="caution">
    <text evidence="9">The sequence shown here is derived from an EMBL/GenBank/DDBJ whole genome shotgun (WGS) entry which is preliminary data.</text>
</comment>
<proteinExistence type="inferred from homology"/>
<feature type="transmembrane region" description="Helical" evidence="6">
    <location>
        <begin position="168"/>
        <end position="185"/>
    </location>
</feature>
<dbReference type="PANTHER" id="PTHR30414">
    <property type="entry name" value="MINICONDUCTANCE MECHANOSENSITIVE CHANNEL YBDG"/>
    <property type="match status" value="1"/>
</dbReference>
<dbReference type="Gene3D" id="2.30.30.60">
    <property type="match status" value="1"/>
</dbReference>
<dbReference type="PANTHER" id="PTHR30414:SF0">
    <property type="entry name" value="MINICONDUCTANCE MECHANOSENSITIVE CHANNEL YBDG"/>
    <property type="match status" value="1"/>
</dbReference>
<dbReference type="InterPro" id="IPR049278">
    <property type="entry name" value="MS_channel_C"/>
</dbReference>
<evidence type="ECO:0000259" key="7">
    <source>
        <dbReference type="Pfam" id="PF00924"/>
    </source>
</evidence>
<evidence type="ECO:0000256" key="6">
    <source>
        <dbReference type="SAM" id="Phobius"/>
    </source>
</evidence>
<evidence type="ECO:0000256" key="4">
    <source>
        <dbReference type="ARBA" id="ARBA00022989"/>
    </source>
</evidence>
<name>A0A8J2V786_9PROT</name>
<feature type="transmembrane region" description="Helical" evidence="6">
    <location>
        <begin position="99"/>
        <end position="121"/>
    </location>
</feature>
<sequence length="422" mass="46977">MLDTISDILLQIGMPGAQNIYLVAGLALAAIAILAFLANFVTRLIIYRIVKTVIKGTQTTRDDILLRHRVFERLSQLAPALIIYWLAPQALAGFPQAAALIVTASFIYMVVTGVLFLDGLLNAGLEIYRTFPMSRQMPIRSFVQVAKLLIYLGGFISVLSLLLGESPLTFLAGLGALAAVFMFVFKDPILGFVAGIQLSSNQMVAIGDWITMSKYDLDGDVEDIALTTVKVRNFDKTITTVPTQALINESFRNWRGMQETGGRRIKRSVHVDLSTIRFLSDDDIARLSKVQQLKPYIEQKTRELATYNDKHGIDPASLINGRRMTNIGTFRAWLEFYLKNHPMISKDLTFLVRQLEPVATGLPIEIYVFTTTTIWAEYESIQADIFDHVLAAAREFDLRIYQQPSGADFQITGMAGAASPDI</sequence>
<dbReference type="GO" id="GO:0071470">
    <property type="term" value="P:cellular response to osmotic stress"/>
    <property type="evidence" value="ECO:0007669"/>
    <property type="project" value="InterPro"/>
</dbReference>
<dbReference type="AlphaFoldDB" id="A0A8J2V786"/>
<dbReference type="GO" id="GO:0008381">
    <property type="term" value="F:mechanosensitive monoatomic ion channel activity"/>
    <property type="evidence" value="ECO:0007669"/>
    <property type="project" value="InterPro"/>
</dbReference>
<dbReference type="EMBL" id="BMGH01000001">
    <property type="protein sequence ID" value="GGD15913.1"/>
    <property type="molecule type" value="Genomic_DNA"/>
</dbReference>
<comment type="subcellular location">
    <subcellularLocation>
        <location evidence="1">Endomembrane system</location>
        <topology evidence="1">Multi-pass membrane protein</topology>
    </subcellularLocation>
</comment>
<evidence type="ECO:0000259" key="8">
    <source>
        <dbReference type="Pfam" id="PF21082"/>
    </source>
</evidence>
<evidence type="ECO:0000313" key="9">
    <source>
        <dbReference type="EMBL" id="GGD15913.1"/>
    </source>
</evidence>
<dbReference type="InterPro" id="IPR030192">
    <property type="entry name" value="YbdG"/>
</dbReference>
<evidence type="ECO:0000256" key="3">
    <source>
        <dbReference type="ARBA" id="ARBA00022692"/>
    </source>
</evidence>
<reference evidence="9" key="2">
    <citation type="submission" date="2020-09" db="EMBL/GenBank/DDBJ databases">
        <authorList>
            <person name="Sun Q."/>
            <person name="Zhou Y."/>
        </authorList>
    </citation>
    <scope>NUCLEOTIDE SEQUENCE</scope>
    <source>
        <strain evidence="9">CGMCC 1.12921</strain>
    </source>
</reference>
<feature type="transmembrane region" description="Helical" evidence="6">
    <location>
        <begin position="20"/>
        <end position="41"/>
    </location>
</feature>
<dbReference type="InterPro" id="IPR006685">
    <property type="entry name" value="MscS_channel_2nd"/>
</dbReference>
<dbReference type="InterPro" id="IPR010920">
    <property type="entry name" value="LSM_dom_sf"/>
</dbReference>
<dbReference type="Pfam" id="PF21082">
    <property type="entry name" value="MS_channel_3rd"/>
    <property type="match status" value="1"/>
</dbReference>
<feature type="transmembrane region" description="Helical" evidence="6">
    <location>
        <begin position="142"/>
        <end position="162"/>
    </location>
</feature>
<dbReference type="Pfam" id="PF00924">
    <property type="entry name" value="MS_channel_2nd"/>
    <property type="match status" value="1"/>
</dbReference>
<evidence type="ECO:0000256" key="5">
    <source>
        <dbReference type="ARBA" id="ARBA00023136"/>
    </source>
</evidence>
<keyword evidence="10" id="KW-1185">Reference proteome</keyword>
<dbReference type="GO" id="GO:0012505">
    <property type="term" value="C:endomembrane system"/>
    <property type="evidence" value="ECO:0007669"/>
    <property type="project" value="UniProtKB-SubCell"/>
</dbReference>
<accession>A0A8J2V786</accession>
<gene>
    <name evidence="9" type="ORF">GCM10011342_25880</name>
</gene>
<organism evidence="9 10">
    <name type="scientific">Aquisalinus flavus</name>
    <dbReference type="NCBI Taxonomy" id="1526572"/>
    <lineage>
        <taxon>Bacteria</taxon>
        <taxon>Pseudomonadati</taxon>
        <taxon>Pseudomonadota</taxon>
        <taxon>Alphaproteobacteria</taxon>
        <taxon>Parvularculales</taxon>
        <taxon>Parvularculaceae</taxon>
        <taxon>Aquisalinus</taxon>
    </lineage>
</organism>
<evidence type="ECO:0000313" key="10">
    <source>
        <dbReference type="Proteomes" id="UP000613582"/>
    </source>
</evidence>
<dbReference type="RefSeq" id="WP_188158014.1">
    <property type="nucleotide sequence ID" value="NZ_BMGH01000001.1"/>
</dbReference>
<dbReference type="InterPro" id="IPR023408">
    <property type="entry name" value="MscS_beta-dom_sf"/>
</dbReference>
<keyword evidence="4 6" id="KW-1133">Transmembrane helix</keyword>
<dbReference type="Proteomes" id="UP000613582">
    <property type="component" value="Unassembled WGS sequence"/>
</dbReference>
<protein>
    <submittedName>
        <fullName evidence="9">Membrane protein</fullName>
    </submittedName>
</protein>